<dbReference type="InParanoid" id="A0A286UM34"/>
<evidence type="ECO:0000313" key="6">
    <source>
        <dbReference type="EMBL" id="PAV20667.1"/>
    </source>
</evidence>
<dbReference type="SUPFAM" id="SSF54686">
    <property type="entry name" value="Ribosomal protein L16p/L10e"/>
    <property type="match status" value="1"/>
</dbReference>
<dbReference type="InterPro" id="IPR000114">
    <property type="entry name" value="Ribosomal_uL16_bact-type"/>
</dbReference>
<evidence type="ECO:0000256" key="2">
    <source>
        <dbReference type="ARBA" id="ARBA00022980"/>
    </source>
</evidence>
<keyword evidence="3 4" id="KW-0687">Ribonucleoprotein</keyword>
<dbReference type="GO" id="GO:0019843">
    <property type="term" value="F:rRNA binding"/>
    <property type="evidence" value="ECO:0007669"/>
    <property type="project" value="InterPro"/>
</dbReference>
<dbReference type="PRINTS" id="PR00060">
    <property type="entry name" value="RIBOSOMALL16"/>
</dbReference>
<dbReference type="InterPro" id="IPR047873">
    <property type="entry name" value="Ribosomal_uL16"/>
</dbReference>
<evidence type="ECO:0000256" key="5">
    <source>
        <dbReference type="SAM" id="MobiDB-lite"/>
    </source>
</evidence>
<gene>
    <name evidence="6" type="ORF">PNOK_0329400</name>
</gene>
<protein>
    <submittedName>
        <fullName evidence="6">Mitochondrial ribosomal L16</fullName>
    </submittedName>
</protein>
<comment type="caution">
    <text evidence="6">The sequence shown here is derived from an EMBL/GenBank/DDBJ whole genome shotgun (WGS) entry which is preliminary data.</text>
</comment>
<dbReference type="Pfam" id="PF00252">
    <property type="entry name" value="Ribosomal_L16"/>
    <property type="match status" value="1"/>
</dbReference>
<keyword evidence="2 4" id="KW-0689">Ribosomal protein</keyword>
<proteinExistence type="inferred from homology"/>
<dbReference type="AlphaFoldDB" id="A0A286UM34"/>
<dbReference type="InterPro" id="IPR016180">
    <property type="entry name" value="Ribosomal_uL16_dom"/>
</dbReference>
<evidence type="ECO:0000256" key="1">
    <source>
        <dbReference type="ARBA" id="ARBA00008931"/>
    </source>
</evidence>
<evidence type="ECO:0000256" key="4">
    <source>
        <dbReference type="RuleBase" id="RU004413"/>
    </source>
</evidence>
<reference evidence="6 7" key="1">
    <citation type="journal article" date="2017" name="Mol. Ecol.">
        <title>Comparative and population genomic landscape of Phellinus noxius: A hypervariable fungus causing root rot in trees.</title>
        <authorList>
            <person name="Chung C.L."/>
            <person name="Lee T.J."/>
            <person name="Akiba M."/>
            <person name="Lee H.H."/>
            <person name="Kuo T.H."/>
            <person name="Liu D."/>
            <person name="Ke H.M."/>
            <person name="Yokoi T."/>
            <person name="Roa M.B."/>
            <person name="Lu M.J."/>
            <person name="Chang Y.Y."/>
            <person name="Ann P.J."/>
            <person name="Tsai J.N."/>
            <person name="Chen C.Y."/>
            <person name="Tzean S.S."/>
            <person name="Ota Y."/>
            <person name="Hattori T."/>
            <person name="Sahashi N."/>
            <person name="Liou R.F."/>
            <person name="Kikuchi T."/>
            <person name="Tsai I.J."/>
        </authorList>
    </citation>
    <scope>NUCLEOTIDE SEQUENCE [LARGE SCALE GENOMIC DNA]</scope>
    <source>
        <strain evidence="6 7">FFPRI411160</strain>
    </source>
</reference>
<dbReference type="OrthoDB" id="268521at2759"/>
<dbReference type="EMBL" id="NBII01000003">
    <property type="protein sequence ID" value="PAV20667.1"/>
    <property type="molecule type" value="Genomic_DNA"/>
</dbReference>
<dbReference type="Gene3D" id="3.90.1170.10">
    <property type="entry name" value="Ribosomal protein L10e/L16"/>
    <property type="match status" value="1"/>
</dbReference>
<dbReference type="GO" id="GO:0003735">
    <property type="term" value="F:structural constituent of ribosome"/>
    <property type="evidence" value="ECO:0007669"/>
    <property type="project" value="InterPro"/>
</dbReference>
<dbReference type="FunCoup" id="A0A286UM34">
    <property type="interactions" value="35"/>
</dbReference>
<sequence length="216" mass="23775">MFSLTSAFSQLRLHAAPSKAPSGVPLTLVRHRTQLSPRKVKWTKRQKGIIPIPTGGSTRGTTLAFGEWGIRIRGNGARFTGKQLETVRELIKRKLKVIKGAKVFLRVFPDIPVCIKGNETRMGKGKGTFEFWATRVPTGRVLFEIGGAPIREELARDTLRQASNKLPVLTEFISKSSPPRLGNLIITPEESETEVEKEDLGTDNSTPTHVPPISAA</sequence>
<feature type="region of interest" description="Disordered" evidence="5">
    <location>
        <begin position="188"/>
        <end position="216"/>
    </location>
</feature>
<evidence type="ECO:0000256" key="3">
    <source>
        <dbReference type="ARBA" id="ARBA00023274"/>
    </source>
</evidence>
<dbReference type="GO" id="GO:0032543">
    <property type="term" value="P:mitochondrial translation"/>
    <property type="evidence" value="ECO:0007669"/>
    <property type="project" value="TreeGrafter"/>
</dbReference>
<dbReference type="CDD" id="cd01433">
    <property type="entry name" value="Ribosomal_L16_L10e"/>
    <property type="match status" value="1"/>
</dbReference>
<evidence type="ECO:0000313" key="7">
    <source>
        <dbReference type="Proteomes" id="UP000217199"/>
    </source>
</evidence>
<organism evidence="6 7">
    <name type="scientific">Pyrrhoderma noxium</name>
    <dbReference type="NCBI Taxonomy" id="2282107"/>
    <lineage>
        <taxon>Eukaryota</taxon>
        <taxon>Fungi</taxon>
        <taxon>Dikarya</taxon>
        <taxon>Basidiomycota</taxon>
        <taxon>Agaricomycotina</taxon>
        <taxon>Agaricomycetes</taxon>
        <taxon>Hymenochaetales</taxon>
        <taxon>Hymenochaetaceae</taxon>
        <taxon>Pyrrhoderma</taxon>
    </lineage>
</organism>
<accession>A0A286UM34</accession>
<dbReference type="InterPro" id="IPR036920">
    <property type="entry name" value="Ribosomal_uL16_sf"/>
</dbReference>
<dbReference type="PANTHER" id="PTHR12220">
    <property type="entry name" value="50S/60S RIBOSOMAL PROTEIN L16"/>
    <property type="match status" value="1"/>
</dbReference>
<dbReference type="STRING" id="2282107.A0A286UM34"/>
<dbReference type="Proteomes" id="UP000217199">
    <property type="component" value="Unassembled WGS sequence"/>
</dbReference>
<dbReference type="NCBIfam" id="TIGR01164">
    <property type="entry name" value="rplP_bact"/>
    <property type="match status" value="1"/>
</dbReference>
<dbReference type="InterPro" id="IPR020798">
    <property type="entry name" value="Ribosomal_uL16_CS"/>
</dbReference>
<keyword evidence="7" id="KW-1185">Reference proteome</keyword>
<dbReference type="PANTHER" id="PTHR12220:SF13">
    <property type="entry name" value="LARGE RIBOSOMAL SUBUNIT PROTEIN UL16M"/>
    <property type="match status" value="1"/>
</dbReference>
<name>A0A286UM34_9AGAM</name>
<dbReference type="PROSITE" id="PS00701">
    <property type="entry name" value="RIBOSOMAL_L16_2"/>
    <property type="match status" value="1"/>
</dbReference>
<comment type="similarity">
    <text evidence="1 4">Belongs to the universal ribosomal protein uL16 family.</text>
</comment>
<dbReference type="GO" id="GO:0005762">
    <property type="term" value="C:mitochondrial large ribosomal subunit"/>
    <property type="evidence" value="ECO:0007669"/>
    <property type="project" value="TreeGrafter"/>
</dbReference>